<dbReference type="PANTHER" id="PTHR12412:SF2">
    <property type="entry name" value="NUCLEAR CAP-BINDING PROTEIN SUBUNIT 1"/>
    <property type="match status" value="1"/>
</dbReference>
<feature type="domain" description="MIF4G-like type 1" evidence="3">
    <location>
        <begin position="383"/>
        <end position="574"/>
    </location>
</feature>
<dbReference type="GO" id="GO:0003729">
    <property type="term" value="F:mRNA binding"/>
    <property type="evidence" value="ECO:0007669"/>
    <property type="project" value="TreeGrafter"/>
</dbReference>
<feature type="domain" description="MIF4G-like type 2" evidence="4">
    <location>
        <begin position="591"/>
        <end position="843"/>
    </location>
</feature>
<dbReference type="InterPro" id="IPR027159">
    <property type="entry name" value="CBP80"/>
</dbReference>
<proteinExistence type="predicted"/>
<dbReference type="GO" id="GO:0006406">
    <property type="term" value="P:mRNA export from nucleus"/>
    <property type="evidence" value="ECO:0007669"/>
    <property type="project" value="InterPro"/>
</dbReference>
<dbReference type="OrthoDB" id="10252707at2759"/>
<evidence type="ECO:0008006" key="7">
    <source>
        <dbReference type="Google" id="ProtNLM"/>
    </source>
</evidence>
<reference evidence="5 6" key="1">
    <citation type="journal article" date="2011" name="J. Gen. Appl. Microbiol.">
        <title>Draft genome sequencing of the enigmatic basidiomycete Mixia osmundae.</title>
        <authorList>
            <person name="Nishida H."/>
            <person name="Nagatsuka Y."/>
            <person name="Sugiyama J."/>
        </authorList>
    </citation>
    <scope>NUCLEOTIDE SEQUENCE [LARGE SCALE GENOMIC DNA]</scope>
    <source>
        <strain evidence="6">CBS 9802 / IAM 14324 / JCM 22182 / KY 12970</strain>
    </source>
</reference>
<dbReference type="Gene3D" id="1.25.40.180">
    <property type="match status" value="3"/>
</dbReference>
<dbReference type="PANTHER" id="PTHR12412">
    <property type="entry name" value="CAP BINDING PROTEIN"/>
    <property type="match status" value="1"/>
</dbReference>
<dbReference type="Proteomes" id="UP000009131">
    <property type="component" value="Unassembled WGS sequence"/>
</dbReference>
<dbReference type="Pfam" id="PF09088">
    <property type="entry name" value="MIF4G_like"/>
    <property type="match status" value="1"/>
</dbReference>
<evidence type="ECO:0000313" key="5">
    <source>
        <dbReference type="EMBL" id="GAA98165.1"/>
    </source>
</evidence>
<evidence type="ECO:0000313" key="6">
    <source>
        <dbReference type="Proteomes" id="UP000009131"/>
    </source>
</evidence>
<evidence type="ECO:0000256" key="2">
    <source>
        <dbReference type="SAM" id="MobiDB-lite"/>
    </source>
</evidence>
<accession>G7E5Q5</accession>
<comment type="caution">
    <text evidence="5">The sequence shown here is derived from an EMBL/GenBank/DDBJ whole genome shotgun (WGS) entry which is preliminary data.</text>
</comment>
<dbReference type="GO" id="GO:0005634">
    <property type="term" value="C:nucleus"/>
    <property type="evidence" value="ECO:0007669"/>
    <property type="project" value="TreeGrafter"/>
</dbReference>
<dbReference type="InterPro" id="IPR016024">
    <property type="entry name" value="ARM-type_fold"/>
</dbReference>
<dbReference type="GO" id="GO:0005846">
    <property type="term" value="C:nuclear cap binding complex"/>
    <property type="evidence" value="ECO:0007669"/>
    <property type="project" value="InterPro"/>
</dbReference>
<evidence type="ECO:0000256" key="1">
    <source>
        <dbReference type="SAM" id="Coils"/>
    </source>
</evidence>
<dbReference type="InterPro" id="IPR015172">
    <property type="entry name" value="MIF4G-like_typ-1"/>
</dbReference>
<dbReference type="InterPro" id="IPR015174">
    <property type="entry name" value="MIF4G-like_typ-2"/>
</dbReference>
<organism evidence="5 6">
    <name type="scientific">Mixia osmundae (strain CBS 9802 / IAM 14324 / JCM 22182 / KY 12970)</name>
    <dbReference type="NCBI Taxonomy" id="764103"/>
    <lineage>
        <taxon>Eukaryota</taxon>
        <taxon>Fungi</taxon>
        <taxon>Dikarya</taxon>
        <taxon>Basidiomycota</taxon>
        <taxon>Pucciniomycotina</taxon>
        <taxon>Mixiomycetes</taxon>
        <taxon>Mixiales</taxon>
        <taxon>Mixiaceae</taxon>
        <taxon>Mixia</taxon>
    </lineage>
</organism>
<keyword evidence="1" id="KW-0175">Coiled coil</keyword>
<dbReference type="eggNOG" id="KOG1104">
    <property type="taxonomic scope" value="Eukaryota"/>
</dbReference>
<dbReference type="EMBL" id="BABT02000150">
    <property type="protein sequence ID" value="GAA98165.1"/>
    <property type="molecule type" value="Genomic_DNA"/>
</dbReference>
<dbReference type="STRING" id="764103.G7E5Q5"/>
<protein>
    <recommendedName>
        <fullName evidence="7">MIF4G domain-containing protein</fullName>
    </recommendedName>
</protein>
<dbReference type="InParanoid" id="G7E5Q5"/>
<dbReference type="GO" id="GO:0000339">
    <property type="term" value="F:RNA cap binding"/>
    <property type="evidence" value="ECO:0007669"/>
    <property type="project" value="InterPro"/>
</dbReference>
<feature type="compositionally biased region" description="Polar residues" evidence="2">
    <location>
        <begin position="1"/>
        <end position="15"/>
    </location>
</feature>
<dbReference type="HOGENOM" id="CLU_004991_0_0_1"/>
<gene>
    <name evidence="5" type="primary">Mo04848</name>
    <name evidence="5" type="ORF">E5Q_04848</name>
</gene>
<dbReference type="SUPFAM" id="SSF48371">
    <property type="entry name" value="ARM repeat"/>
    <property type="match status" value="2"/>
</dbReference>
<dbReference type="AlphaFoldDB" id="G7E5Q5"/>
<evidence type="ECO:0000259" key="4">
    <source>
        <dbReference type="Pfam" id="PF09090"/>
    </source>
</evidence>
<dbReference type="Pfam" id="PF09090">
    <property type="entry name" value="MIF4G_like_2"/>
    <property type="match status" value="1"/>
</dbReference>
<dbReference type="GO" id="GO:0000184">
    <property type="term" value="P:nuclear-transcribed mRNA catabolic process, nonsense-mediated decay"/>
    <property type="evidence" value="ECO:0007669"/>
    <property type="project" value="TreeGrafter"/>
</dbReference>
<reference evidence="5 6" key="2">
    <citation type="journal article" date="2012" name="Open Biol.">
        <title>Characteristics of nucleosomes and linker DNA regions on the genome of the basidiomycete Mixia osmundae revealed by mono- and dinucleosome mapping.</title>
        <authorList>
            <person name="Nishida H."/>
            <person name="Kondo S."/>
            <person name="Matsumoto T."/>
            <person name="Suzuki Y."/>
            <person name="Yoshikawa H."/>
            <person name="Taylor T.D."/>
            <person name="Sugiyama J."/>
        </authorList>
    </citation>
    <scope>NUCLEOTIDE SEQUENCE [LARGE SCALE GENOMIC DNA]</scope>
    <source>
        <strain evidence="6">CBS 9802 / IAM 14324 / JCM 22182 / KY 12970</strain>
    </source>
</reference>
<keyword evidence="6" id="KW-1185">Reference proteome</keyword>
<sequence length="865" mass="97200">MYNIPTGPSYSTPNSYGKRYRDDEDDSYDGSGRSGYRRRRDDYENSPSGYRGGRAGRRGGRGGFHRDRQSQNAAPVQTSLDRFKEAFFAWAADIPHEEDTNTIYRVDLAGLKAMRSFIEREWTPSRPDILLAFRHAITEQPHKAPHFAALLAMLTIDPLLDIKPLVSVSAGDTVQILNATQKDLLEPARVMVGLTIVEDLGKFLQDSIDALDFRSARLVIQFLAILSKLPRPLVTADSFLSTLNSLAAIVSTPGLGIRQGDQCVRLLVAGLIHSEGGASNEAKRSEIVATLRHYVSKRKVDRTLLSASPGATQQLRDPIVDAVEALQDKTPITCLAESSVLSSMEAGQPFKPIELQAVTLPSGPHDFGFVAFQHTLFDDESVPSRTSKAGFILRNLVSDLIAIFDPNRKIGARTLLDLRQWLPDGVFKPASGPSDTDSVLSLENLIVESVLAQLFALPAPEHTETYFGSLLVEMCILAPALVAPPIGKCVRKLFNSLGAQDASSALSLDAEGVRRFALWFSQHVSNFNFQWKWADWQNDLLLPDSHPKRVLIDQLISLEVRLSYFDRIKLSLPEAYHAVGVMAEGAPGSNFEYEQPDHPNHVFADIVVGDMRNRAPPHEILEKLSRLQEVLIAEQGQEELEAELRKCDLAVECLLEIGSRSFSHTLNIVERYLELLRQLSHSPQTRMAMLRTIAKFWRRHPHYIFIVMDKFLQYRIVTPADIVAWVFERDGAPDPTWHHIVVWDILRATIEKVRARVIAAEKRVKELKSISNSMEVDGPHAAVEELQQAEKNLKLFEENEAQVMRDCATRFAKATDNVTLDEWQSWWLDGWYRQFARQFSKEITHAVDSTDKYIVAAKQWAHMSA</sequence>
<evidence type="ECO:0000259" key="3">
    <source>
        <dbReference type="Pfam" id="PF09088"/>
    </source>
</evidence>
<feature type="region of interest" description="Disordered" evidence="2">
    <location>
        <begin position="1"/>
        <end position="76"/>
    </location>
</feature>
<name>G7E5Q5_MIXOS</name>
<feature type="coiled-coil region" evidence="1">
    <location>
        <begin position="750"/>
        <end position="806"/>
    </location>
</feature>